<comment type="function">
    <text evidence="14">The heterodimer acts as both an ATP-dependent DNA helicase and an ATP-dependent, dual-direction single-stranded exonuclease. Recognizes the chi site generating a DNA molecule suitable for the initiation of homologous recombination. The AddB subunit has 5' -&gt; 3' nuclease activity but not helicase activity.</text>
</comment>
<dbReference type="GO" id="GO:0008409">
    <property type="term" value="F:5'-3' exonuclease activity"/>
    <property type="evidence" value="ECO:0007669"/>
    <property type="project" value="UniProtKB-UniRule"/>
</dbReference>
<dbReference type="InterPro" id="IPR049035">
    <property type="entry name" value="ADDB_N"/>
</dbReference>
<dbReference type="Pfam" id="PF13361">
    <property type="entry name" value="UvrD_C"/>
    <property type="match status" value="1"/>
</dbReference>
<organism evidence="16 17">
    <name type="scientific">Listeria kieliensis</name>
    <dbReference type="NCBI Taxonomy" id="1621700"/>
    <lineage>
        <taxon>Bacteria</taxon>
        <taxon>Bacillati</taxon>
        <taxon>Bacillota</taxon>
        <taxon>Bacilli</taxon>
        <taxon>Bacillales</taxon>
        <taxon>Listeriaceae</taxon>
        <taxon>Listeria</taxon>
    </lineage>
</organism>
<dbReference type="Pfam" id="PF12705">
    <property type="entry name" value="PDDEXK_1"/>
    <property type="match status" value="1"/>
</dbReference>
<evidence type="ECO:0000256" key="11">
    <source>
        <dbReference type="ARBA" id="ARBA00023014"/>
    </source>
</evidence>
<dbReference type="GO" id="GO:0003690">
    <property type="term" value="F:double-stranded DNA binding"/>
    <property type="evidence" value="ECO:0007669"/>
    <property type="project" value="UniProtKB-UniRule"/>
</dbReference>
<keyword evidence="7 14" id="KW-0347">Helicase</keyword>
<reference evidence="17" key="1">
    <citation type="submission" date="2015-04" db="EMBL/GenBank/DDBJ databases">
        <authorList>
            <person name="Schardt J."/>
            <person name="Mueller-Herbst S."/>
            <person name="Scherer S."/>
            <person name="Huptas C."/>
        </authorList>
    </citation>
    <scope>NUCLEOTIDE SEQUENCE [LARGE SCALE GENOMIC DNA]</scope>
    <source>
        <strain evidence="17">Kiel-L1</strain>
    </source>
</reference>
<dbReference type="AlphaFoldDB" id="A0A3D8TRV5"/>
<keyword evidence="12 14" id="KW-0238">DNA-binding</keyword>
<keyword evidence="10 14" id="KW-0408">Iron</keyword>
<dbReference type="EMBL" id="LARY01000002">
    <property type="protein sequence ID" value="RDX01520.1"/>
    <property type="molecule type" value="Genomic_DNA"/>
</dbReference>
<dbReference type="InterPro" id="IPR027417">
    <property type="entry name" value="P-loop_NTPase"/>
</dbReference>
<dbReference type="InterPro" id="IPR038726">
    <property type="entry name" value="PDDEXK_AddAB-type"/>
</dbReference>
<evidence type="ECO:0000256" key="8">
    <source>
        <dbReference type="ARBA" id="ARBA00022839"/>
    </source>
</evidence>
<dbReference type="Pfam" id="PF21445">
    <property type="entry name" value="ADDB_N"/>
    <property type="match status" value="1"/>
</dbReference>
<feature type="binding site" evidence="14">
    <location>
        <position position="1113"/>
    </location>
    <ligand>
        <name>[4Fe-4S] cluster</name>
        <dbReference type="ChEBI" id="CHEBI:49883"/>
    </ligand>
</feature>
<dbReference type="PANTHER" id="PTHR30591">
    <property type="entry name" value="RECBCD ENZYME SUBUNIT RECC"/>
    <property type="match status" value="1"/>
</dbReference>
<evidence type="ECO:0000313" key="16">
    <source>
        <dbReference type="EMBL" id="RDX01520.1"/>
    </source>
</evidence>
<dbReference type="GO" id="GO:0051539">
    <property type="term" value="F:4 iron, 4 sulfur cluster binding"/>
    <property type="evidence" value="ECO:0007669"/>
    <property type="project" value="UniProtKB-KW"/>
</dbReference>
<dbReference type="HAMAP" id="MF_01452">
    <property type="entry name" value="AddB_type1"/>
    <property type="match status" value="1"/>
</dbReference>
<evidence type="ECO:0000256" key="3">
    <source>
        <dbReference type="ARBA" id="ARBA00022723"/>
    </source>
</evidence>
<comment type="caution">
    <text evidence="16">The sequence shown here is derived from an EMBL/GenBank/DDBJ whole genome shotgun (WGS) entry which is preliminary data.</text>
</comment>
<dbReference type="Proteomes" id="UP000257055">
    <property type="component" value="Unassembled WGS sequence"/>
</dbReference>
<dbReference type="Gene3D" id="6.10.140.1030">
    <property type="match status" value="1"/>
</dbReference>
<evidence type="ECO:0000256" key="5">
    <source>
        <dbReference type="ARBA" id="ARBA00022763"/>
    </source>
</evidence>
<feature type="domain" description="UvrD-like helicase C-terminal" evidence="15">
    <location>
        <begin position="271"/>
        <end position="578"/>
    </location>
</feature>
<dbReference type="PANTHER" id="PTHR30591:SF1">
    <property type="entry name" value="RECBCD ENZYME SUBUNIT RECC"/>
    <property type="match status" value="1"/>
</dbReference>
<keyword evidence="9 14" id="KW-0067">ATP-binding</keyword>
<keyword evidence="11 14" id="KW-0411">Iron-sulfur</keyword>
<evidence type="ECO:0000313" key="17">
    <source>
        <dbReference type="Proteomes" id="UP000257055"/>
    </source>
</evidence>
<feature type="binding site" evidence="14">
    <location>
        <position position="792"/>
    </location>
    <ligand>
        <name>[4Fe-4S] cluster</name>
        <dbReference type="ChEBI" id="CHEBI:49883"/>
    </ligand>
</feature>
<evidence type="ECO:0000259" key="15">
    <source>
        <dbReference type="PROSITE" id="PS51217"/>
    </source>
</evidence>
<keyword evidence="13 14" id="KW-0234">DNA repair</keyword>
<evidence type="ECO:0000256" key="1">
    <source>
        <dbReference type="ARBA" id="ARBA00022485"/>
    </source>
</evidence>
<name>A0A3D8TRV5_9LIST</name>
<dbReference type="InterPro" id="IPR014017">
    <property type="entry name" value="DNA_helicase_UvrD-like_C"/>
</dbReference>
<keyword evidence="1 14" id="KW-0004">4Fe-4S</keyword>
<evidence type="ECO:0000256" key="9">
    <source>
        <dbReference type="ARBA" id="ARBA00022840"/>
    </source>
</evidence>
<feature type="binding site" evidence="14">
    <location>
        <position position="1116"/>
    </location>
    <ligand>
        <name>[4Fe-4S] cluster</name>
        <dbReference type="ChEBI" id="CHEBI:49883"/>
    </ligand>
</feature>
<comment type="miscellaneous">
    <text evidence="14">Despite having conserved helicase domains, this subunit does not have helicase activity.</text>
</comment>
<dbReference type="Gene3D" id="3.90.320.10">
    <property type="match status" value="1"/>
</dbReference>
<evidence type="ECO:0000256" key="13">
    <source>
        <dbReference type="ARBA" id="ARBA00023204"/>
    </source>
</evidence>
<evidence type="ECO:0000256" key="4">
    <source>
        <dbReference type="ARBA" id="ARBA00022741"/>
    </source>
</evidence>
<comment type="subunit">
    <text evidence="14">Heterodimer of AddA and AddB.</text>
</comment>
<keyword evidence="2 14" id="KW-0540">Nuclease</keyword>
<evidence type="ECO:0000256" key="2">
    <source>
        <dbReference type="ARBA" id="ARBA00022722"/>
    </source>
</evidence>
<keyword evidence="17" id="KW-1185">Reference proteome</keyword>
<dbReference type="InterPro" id="IPR014140">
    <property type="entry name" value="DNA_helicase_suAddB"/>
</dbReference>
<dbReference type="InterPro" id="IPR011604">
    <property type="entry name" value="PDDEXK-like_dom_sf"/>
</dbReference>
<gene>
    <name evidence="14" type="primary">addB</name>
    <name evidence="16" type="ORF">UR08_08040</name>
</gene>
<keyword evidence="6 14" id="KW-0378">Hydrolase</keyword>
<proteinExistence type="inferred from homology"/>
<evidence type="ECO:0000256" key="10">
    <source>
        <dbReference type="ARBA" id="ARBA00023004"/>
    </source>
</evidence>
<dbReference type="EC" id="3.1.-.-" evidence="14"/>
<keyword evidence="4 14" id="KW-0547">Nucleotide-binding</keyword>
<evidence type="ECO:0000256" key="7">
    <source>
        <dbReference type="ARBA" id="ARBA00022806"/>
    </source>
</evidence>
<dbReference type="GO" id="GO:0000724">
    <property type="term" value="P:double-strand break repair via homologous recombination"/>
    <property type="evidence" value="ECO:0007669"/>
    <property type="project" value="UniProtKB-UniRule"/>
</dbReference>
<comment type="similarity">
    <text evidence="14">Belongs to the helicase family. AddB/RexB type 1 subfamily.</text>
</comment>
<protein>
    <recommendedName>
        <fullName evidence="14">ATP-dependent helicase/deoxyribonuclease subunit B</fullName>
        <ecNumber evidence="14">3.1.-.-</ecNumber>
    </recommendedName>
    <alternativeName>
        <fullName evidence="14">ATP-dependent helicase/nuclease subunit AddB</fullName>
    </alternativeName>
</protein>
<keyword evidence="8 14" id="KW-0269">Exonuclease</keyword>
<feature type="binding site" evidence="14">
    <location>
        <position position="1122"/>
    </location>
    <ligand>
        <name>[4Fe-4S] cluster</name>
        <dbReference type="ChEBI" id="CHEBI:49883"/>
    </ligand>
</feature>
<dbReference type="RefSeq" id="WP_115753756.1">
    <property type="nucleotide sequence ID" value="NZ_LARY01000002.1"/>
</dbReference>
<evidence type="ECO:0000256" key="6">
    <source>
        <dbReference type="ARBA" id="ARBA00022801"/>
    </source>
</evidence>
<dbReference type="SUPFAM" id="SSF52540">
    <property type="entry name" value="P-loop containing nucleoside triphosphate hydrolases"/>
    <property type="match status" value="1"/>
</dbReference>
<dbReference type="Gene3D" id="3.40.50.300">
    <property type="entry name" value="P-loop containing nucleotide triphosphate hydrolases"/>
    <property type="match status" value="3"/>
</dbReference>
<accession>A0A3D8TRV5</accession>
<dbReference type="PROSITE" id="PS51217">
    <property type="entry name" value="UVRD_HELICASE_CTER"/>
    <property type="match status" value="1"/>
</dbReference>
<dbReference type="NCBIfam" id="TIGR02773">
    <property type="entry name" value="addB_Gpos"/>
    <property type="match status" value="1"/>
</dbReference>
<evidence type="ECO:0000256" key="14">
    <source>
        <dbReference type="HAMAP-Rule" id="MF_01452"/>
    </source>
</evidence>
<comment type="cofactor">
    <cofactor evidence="14">
        <name>Mg(2+)</name>
        <dbReference type="ChEBI" id="CHEBI:18420"/>
    </cofactor>
</comment>
<evidence type="ECO:0000256" key="12">
    <source>
        <dbReference type="ARBA" id="ARBA00023125"/>
    </source>
</evidence>
<keyword evidence="3 14" id="KW-0479">Metal-binding</keyword>
<dbReference type="GO" id="GO:0005524">
    <property type="term" value="F:ATP binding"/>
    <property type="evidence" value="ECO:0007669"/>
    <property type="project" value="UniProtKB-UniRule"/>
</dbReference>
<sequence length="1160" mass="133101">MTLQFILGKAGSGKTTKLIQEMKKNEAQYPNEQQILIVPDQMTYQMERFLFNETKAKGLMNIQVYSFNRVAWRVLSETGGLGRTFLTRTGTEMLLREVVKEEADRLHVFHKSAKKRGFYKELTELFKEFKQYEVEQEAFKTEIENPATKEKMLDVSLLFEKYQEKLYGKFLESEDYLKLLIDKMPSSSYIQNASVYLDGFDSFSKQELSVVEALLKQANQVKIALSLDQASLGGRNNLFSMFDFNLESYQAITQIAETASIGMEPAVYLTDFKRSTKEGLTRLEKAWSGNTFEAFEASPEGVNLHQANNRRSEIEGVAREAAKLVRTDGYRYSDMAILIRNMADYEEIVHSVMTRDAIPYFWDKKRGMARHPLIEFIRSSLEAISQNWQYEPLFQAVRTEMLFPLEESQEALRFKVDQFENYLLENGIYNRNRFLASEKWHYRKIRGLATNVGVQTDAELEMEERINEVRSMITEPLLFLEEQVARKDTGKSLAAGLFAYLEHVKAAERMELWRARAEREGFIELAREHDQAWKAVISLLDEFVEVLGEEEMTREDFLEVIQTGLEALEFSLLPPALDQLIVTDMEHARLLEAKVVFAVGLNDGVLPRRVSDKGILSEEDRAILQERGISLKPSNHRALLHEEFIAYRVFTSAKNALYLSYPAADEEGKLLAPSNYIRKIKAIFTGLQEEVYLADPSLLTEEEQKDYIEAREETLGLLTSILGMHKRGYPIMPIWWKVYNYFATQNDKGAERILSSLNYQNNTGVLAEETASGLFGKEIHASVSRMEKFFSCEFQHFARYGLRLEERATYQLEAVDMGEIFHGAMEWISAELKKRGTEWGNLTEEECLAFSEQAMDYLAPKLQHEILLSTKRMAYIKYKLFHIIARAAIVLNEQAKVSAFRPVGLEVDFGRSSQIPAMKIPLKGGHELLLQGRIDRVDEAEKDGRSFLRIIDYKSSAHDLKLPEIYYGIALQMLTYLDVVVSNAAEFIGKQAEPAGVLYFHMHNKLISADTPLDEAELLKEVKKSYKMKGLVLRDPVTITLMDEELENGGSSLIIPAEIKKDGSLSARSKTASKAEFDEMRRFVRHKYQEAGNKILDGEVAINPYNMQDRTPCQFCPFRSVCQFDPGAESEKYRYLKNEDPKTILEKMKEEGGETDETNS</sequence>
<keyword evidence="5 14" id="KW-0227">DNA damage</keyword>
<dbReference type="GO" id="GO:0004386">
    <property type="term" value="F:helicase activity"/>
    <property type="evidence" value="ECO:0007669"/>
    <property type="project" value="UniProtKB-KW"/>
</dbReference>
<dbReference type="GO" id="GO:0046872">
    <property type="term" value="F:metal ion binding"/>
    <property type="evidence" value="ECO:0007669"/>
    <property type="project" value="UniProtKB-KW"/>
</dbReference>
<comment type="cofactor">
    <cofactor evidence="14">
        <name>[4Fe-4S] cluster</name>
        <dbReference type="ChEBI" id="CHEBI:49883"/>
    </cofactor>
    <text evidence="14">Binds 1 [4Fe-4S] cluster.</text>
</comment>